<dbReference type="AlphaFoldDB" id="A0A8T3E5N7"/>
<comment type="caution">
    <text evidence="3">The sequence shown here is derived from an EMBL/GenBank/DDBJ whole genome shotgun (WGS) entry which is preliminary data.</text>
</comment>
<name>A0A8T3E5N7_9TELE</name>
<protein>
    <recommendedName>
        <fullName evidence="5">PILR alpha-associated neural protein</fullName>
    </recommendedName>
</protein>
<dbReference type="Proteomes" id="UP000829720">
    <property type="component" value="Unassembled WGS sequence"/>
</dbReference>
<evidence type="ECO:0000313" key="3">
    <source>
        <dbReference type="EMBL" id="KAI1901945.1"/>
    </source>
</evidence>
<evidence type="ECO:0008006" key="5">
    <source>
        <dbReference type="Google" id="ProtNLM"/>
    </source>
</evidence>
<feature type="region of interest" description="Disordered" evidence="1">
    <location>
        <begin position="30"/>
        <end position="52"/>
    </location>
</feature>
<feature type="signal peptide" evidence="2">
    <location>
        <begin position="1"/>
        <end position="29"/>
    </location>
</feature>
<feature type="region of interest" description="Disordered" evidence="1">
    <location>
        <begin position="189"/>
        <end position="211"/>
    </location>
</feature>
<gene>
    <name evidence="3" type="ORF">AGOR_G00039650</name>
</gene>
<sequence length="211" mass="23469">MERCSLSPITRLATVYCLLAAVAIRPLSCDGGQKRGVKRGGEREEVREPQREPLSPQLFITTQATPTPLWAVIWGPTEPSDDETSQFVSGQQMDQYHLVTKPWGSPTTGPQQTLLGEREERGEGEFHEKPEEVDPQFYVTVTISSILIVSAVIITTKLCYDRRRSWQPPPLSHGMAPSLTLSLPCSLAPEGSRQTLQSTPSDRDRMPEVIL</sequence>
<dbReference type="GO" id="GO:0016020">
    <property type="term" value="C:membrane"/>
    <property type="evidence" value="ECO:0007669"/>
    <property type="project" value="TreeGrafter"/>
</dbReference>
<organism evidence="3 4">
    <name type="scientific">Albula goreensis</name>
    <dbReference type="NCBI Taxonomy" id="1534307"/>
    <lineage>
        <taxon>Eukaryota</taxon>
        <taxon>Metazoa</taxon>
        <taxon>Chordata</taxon>
        <taxon>Craniata</taxon>
        <taxon>Vertebrata</taxon>
        <taxon>Euteleostomi</taxon>
        <taxon>Actinopterygii</taxon>
        <taxon>Neopterygii</taxon>
        <taxon>Teleostei</taxon>
        <taxon>Albuliformes</taxon>
        <taxon>Albulidae</taxon>
        <taxon>Albula</taxon>
    </lineage>
</organism>
<dbReference type="EMBL" id="JAERUA010000003">
    <property type="protein sequence ID" value="KAI1901945.1"/>
    <property type="molecule type" value="Genomic_DNA"/>
</dbReference>
<keyword evidence="2" id="KW-0732">Signal</keyword>
<dbReference type="PANTHER" id="PTHR32023:SF2">
    <property type="entry name" value="PILR ALPHA-ASSOCIATED NEURAL PROTEIN"/>
    <property type="match status" value="1"/>
</dbReference>
<dbReference type="InterPro" id="IPR039628">
    <property type="entry name" value="PIANP"/>
</dbReference>
<evidence type="ECO:0000256" key="2">
    <source>
        <dbReference type="SAM" id="SignalP"/>
    </source>
</evidence>
<proteinExistence type="predicted"/>
<feature type="compositionally biased region" description="Basic and acidic residues" evidence="1">
    <location>
        <begin position="39"/>
        <end position="51"/>
    </location>
</feature>
<accession>A0A8T3E5N7</accession>
<feature type="chain" id="PRO_5035792380" description="PILR alpha-associated neural protein" evidence="2">
    <location>
        <begin position="30"/>
        <end position="211"/>
    </location>
</feature>
<evidence type="ECO:0000313" key="4">
    <source>
        <dbReference type="Proteomes" id="UP000829720"/>
    </source>
</evidence>
<reference evidence="3" key="1">
    <citation type="submission" date="2021-01" db="EMBL/GenBank/DDBJ databases">
        <authorList>
            <person name="Zahm M."/>
            <person name="Roques C."/>
            <person name="Cabau C."/>
            <person name="Klopp C."/>
            <person name="Donnadieu C."/>
            <person name="Jouanno E."/>
            <person name="Lampietro C."/>
            <person name="Louis A."/>
            <person name="Herpin A."/>
            <person name="Echchiki A."/>
            <person name="Berthelot C."/>
            <person name="Parey E."/>
            <person name="Roest-Crollius H."/>
            <person name="Braasch I."/>
            <person name="Postlethwait J."/>
            <person name="Bobe J."/>
            <person name="Montfort J."/>
            <person name="Bouchez O."/>
            <person name="Begum T."/>
            <person name="Mejri S."/>
            <person name="Adams A."/>
            <person name="Chen W.-J."/>
            <person name="Guiguen Y."/>
        </authorList>
    </citation>
    <scope>NUCLEOTIDE SEQUENCE</scope>
    <source>
        <tissue evidence="3">Blood</tissue>
    </source>
</reference>
<dbReference type="GO" id="GO:0050776">
    <property type="term" value="P:regulation of immune response"/>
    <property type="evidence" value="ECO:0007669"/>
    <property type="project" value="InterPro"/>
</dbReference>
<keyword evidence="4" id="KW-1185">Reference proteome</keyword>
<dbReference type="OrthoDB" id="9934112at2759"/>
<evidence type="ECO:0000256" key="1">
    <source>
        <dbReference type="SAM" id="MobiDB-lite"/>
    </source>
</evidence>
<dbReference type="PANTHER" id="PTHR32023">
    <property type="entry name" value="PILR ALPHA-ASSOCIATED NEURAL PROTEIN"/>
    <property type="match status" value="1"/>
</dbReference>
<feature type="compositionally biased region" description="Basic and acidic residues" evidence="1">
    <location>
        <begin position="201"/>
        <end position="211"/>
    </location>
</feature>